<dbReference type="EMBL" id="JBAMMX010000015">
    <property type="protein sequence ID" value="KAK6925971.1"/>
    <property type="molecule type" value="Genomic_DNA"/>
</dbReference>
<evidence type="ECO:0000256" key="6">
    <source>
        <dbReference type="ARBA" id="ARBA00022741"/>
    </source>
</evidence>
<keyword evidence="6 12" id="KW-0547">Nucleotide-binding</keyword>
<dbReference type="InterPro" id="IPR011009">
    <property type="entry name" value="Kinase-like_dom_sf"/>
</dbReference>
<evidence type="ECO:0000256" key="7">
    <source>
        <dbReference type="ARBA" id="ARBA00022777"/>
    </source>
</evidence>
<evidence type="ECO:0000256" key="15">
    <source>
        <dbReference type="SAM" id="SignalP"/>
    </source>
</evidence>
<feature type="signal peptide" evidence="15">
    <location>
        <begin position="1"/>
        <end position="22"/>
    </location>
</feature>
<dbReference type="PANTHER" id="PTHR27009">
    <property type="entry name" value="RUST RESISTANCE KINASE LR10-RELATED"/>
    <property type="match status" value="1"/>
</dbReference>
<feature type="chain" id="PRO_5042984995" evidence="15">
    <location>
        <begin position="23"/>
        <end position="631"/>
    </location>
</feature>
<dbReference type="SUPFAM" id="SSF56112">
    <property type="entry name" value="Protein kinase-like (PK-like)"/>
    <property type="match status" value="1"/>
</dbReference>
<dbReference type="FunFam" id="3.30.200.20:FF:000178">
    <property type="entry name" value="serine/threonine-protein kinase PBS1-like"/>
    <property type="match status" value="1"/>
</dbReference>
<dbReference type="GO" id="GO:0004674">
    <property type="term" value="F:protein serine/threonine kinase activity"/>
    <property type="evidence" value="ECO:0007669"/>
    <property type="project" value="UniProtKB-KW"/>
</dbReference>
<dbReference type="Gene3D" id="1.10.510.10">
    <property type="entry name" value="Transferase(Phosphotransferase) domain 1"/>
    <property type="match status" value="1"/>
</dbReference>
<dbReference type="GO" id="GO:0016020">
    <property type="term" value="C:membrane"/>
    <property type="evidence" value="ECO:0007669"/>
    <property type="project" value="UniProtKB-SubCell"/>
</dbReference>
<feature type="domain" description="Protein kinase" evidence="16">
    <location>
        <begin position="312"/>
        <end position="597"/>
    </location>
</feature>
<evidence type="ECO:0000256" key="9">
    <source>
        <dbReference type="ARBA" id="ARBA00022989"/>
    </source>
</evidence>
<organism evidence="17 18">
    <name type="scientific">Dillenia turbinata</name>
    <dbReference type="NCBI Taxonomy" id="194707"/>
    <lineage>
        <taxon>Eukaryota</taxon>
        <taxon>Viridiplantae</taxon>
        <taxon>Streptophyta</taxon>
        <taxon>Embryophyta</taxon>
        <taxon>Tracheophyta</taxon>
        <taxon>Spermatophyta</taxon>
        <taxon>Magnoliopsida</taxon>
        <taxon>eudicotyledons</taxon>
        <taxon>Gunneridae</taxon>
        <taxon>Pentapetalae</taxon>
        <taxon>Dilleniales</taxon>
        <taxon>Dilleniaceae</taxon>
        <taxon>Dillenia</taxon>
    </lineage>
</organism>
<protein>
    <submittedName>
        <fullName evidence="17">Protein kinase domain</fullName>
    </submittedName>
</protein>
<evidence type="ECO:0000256" key="4">
    <source>
        <dbReference type="ARBA" id="ARBA00022692"/>
    </source>
</evidence>
<dbReference type="InterPro" id="IPR025287">
    <property type="entry name" value="WAK_GUB"/>
</dbReference>
<sequence length="631" mass="71066">MEGPCNARKLTFFFFMVVIIFAEGVDEDEQRLHDCAYSDEPRCSIYGPSIRFPFRLKDDRLPRQRVANPVGFDLSCTAKKDTMLELPNSVKLQVYDINYTSQILSVYNDYDCLPQLIQSVNLSPFQFDSGYFTDYGFFSCPSGGRDDEMKPISCLSTTPGYEIYAWDSFSDEAVPLLHCTKNFTMTSLPEGLQSSFYLNWSTPACGDCEEQGKRCKIRSGFNSTVEGYQTECFQCDRPRPDPHTTGVRRKVPVAGIVLGSVILVMVVAALYHVYRSKKLDKQNQLKIEKFLEDYRALKPARYSYADIKRITQQFKDKLGEGAYGTVYKGKLSNEVSVAIKILNSTTGDGEEFINEVGTMGRIHHVNVVRLVGYCADGFRRALVYEYLPNGSLENFTSSTNSGKHLLGWEKLEDIALGIAKGIEYLHQGCDQRILHFDIKPQNILLDQNLNPKISDFGQAKLCSKEKSYVSMTAARGTIGYIAPEVFSRNFGNVSYKSDVYSFGMLLLEMVGGRKVDSVEEDTGQAYFPEWVYNHLDRSGELGIQIESDRHAQIAKKLTIVGLWCIQWYPVDRPSMRVVVKMLEGEGDGMIVPPNPFGSKGGPLKTGQTSRAIPPRAVNRELETISEQELDE</sequence>
<evidence type="ECO:0000256" key="11">
    <source>
        <dbReference type="ARBA" id="ARBA00023180"/>
    </source>
</evidence>
<evidence type="ECO:0000256" key="14">
    <source>
        <dbReference type="SAM" id="Phobius"/>
    </source>
</evidence>
<keyword evidence="3" id="KW-0808">Transferase</keyword>
<proteinExistence type="predicted"/>
<keyword evidence="11" id="KW-0325">Glycoprotein</keyword>
<evidence type="ECO:0000256" key="13">
    <source>
        <dbReference type="SAM" id="MobiDB-lite"/>
    </source>
</evidence>
<name>A0AAN8V9G1_9MAGN</name>
<keyword evidence="9 14" id="KW-1133">Transmembrane helix</keyword>
<evidence type="ECO:0000313" key="17">
    <source>
        <dbReference type="EMBL" id="KAK6925971.1"/>
    </source>
</evidence>
<dbReference type="SMART" id="SM00220">
    <property type="entry name" value="S_TKc"/>
    <property type="match status" value="1"/>
</dbReference>
<keyword evidence="4 14" id="KW-0812">Transmembrane</keyword>
<dbReference type="GO" id="GO:0030247">
    <property type="term" value="F:polysaccharide binding"/>
    <property type="evidence" value="ECO:0007669"/>
    <property type="project" value="InterPro"/>
</dbReference>
<keyword evidence="8 12" id="KW-0067">ATP-binding</keyword>
<dbReference type="AlphaFoldDB" id="A0AAN8V9G1"/>
<evidence type="ECO:0000256" key="5">
    <source>
        <dbReference type="ARBA" id="ARBA00022729"/>
    </source>
</evidence>
<dbReference type="Pfam" id="PF13947">
    <property type="entry name" value="GUB_WAK_bind"/>
    <property type="match status" value="1"/>
</dbReference>
<dbReference type="GO" id="GO:0005524">
    <property type="term" value="F:ATP binding"/>
    <property type="evidence" value="ECO:0007669"/>
    <property type="project" value="UniProtKB-UniRule"/>
</dbReference>
<comment type="caution">
    <text evidence="17">The sequence shown here is derived from an EMBL/GenBank/DDBJ whole genome shotgun (WGS) entry which is preliminary data.</text>
</comment>
<dbReference type="InterPro" id="IPR017441">
    <property type="entry name" value="Protein_kinase_ATP_BS"/>
</dbReference>
<dbReference type="PROSITE" id="PS50011">
    <property type="entry name" value="PROTEIN_KINASE_DOM"/>
    <property type="match status" value="1"/>
</dbReference>
<keyword evidence="10 14" id="KW-0472">Membrane</keyword>
<evidence type="ECO:0000313" key="18">
    <source>
        <dbReference type="Proteomes" id="UP001370490"/>
    </source>
</evidence>
<keyword evidence="7 17" id="KW-0418">Kinase</keyword>
<dbReference type="Pfam" id="PF00069">
    <property type="entry name" value="Pkinase"/>
    <property type="match status" value="1"/>
</dbReference>
<dbReference type="InterPro" id="IPR000719">
    <property type="entry name" value="Prot_kinase_dom"/>
</dbReference>
<evidence type="ECO:0000256" key="1">
    <source>
        <dbReference type="ARBA" id="ARBA00004479"/>
    </source>
</evidence>
<feature type="region of interest" description="Disordered" evidence="13">
    <location>
        <begin position="590"/>
        <end position="631"/>
    </location>
</feature>
<comment type="subcellular location">
    <subcellularLocation>
        <location evidence="1">Membrane</location>
        <topology evidence="1">Single-pass type I membrane protein</topology>
    </subcellularLocation>
</comment>
<gene>
    <name evidence="17" type="ORF">RJ641_007690</name>
</gene>
<evidence type="ECO:0000259" key="16">
    <source>
        <dbReference type="PROSITE" id="PS50011"/>
    </source>
</evidence>
<evidence type="ECO:0000256" key="10">
    <source>
        <dbReference type="ARBA" id="ARBA00023136"/>
    </source>
</evidence>
<dbReference type="FunFam" id="1.10.510.10:FF:000590">
    <property type="entry name" value="PR5-like receptor kinase"/>
    <property type="match status" value="1"/>
</dbReference>
<keyword evidence="18" id="KW-1185">Reference proteome</keyword>
<dbReference type="Proteomes" id="UP001370490">
    <property type="component" value="Unassembled WGS sequence"/>
</dbReference>
<evidence type="ECO:0000256" key="8">
    <source>
        <dbReference type="ARBA" id="ARBA00022840"/>
    </source>
</evidence>
<evidence type="ECO:0000256" key="2">
    <source>
        <dbReference type="ARBA" id="ARBA00022527"/>
    </source>
</evidence>
<dbReference type="InterPro" id="IPR045874">
    <property type="entry name" value="LRK10/LRL21-25-like"/>
</dbReference>
<accession>A0AAN8V9G1</accession>
<feature type="transmembrane region" description="Helical" evidence="14">
    <location>
        <begin position="253"/>
        <end position="274"/>
    </location>
</feature>
<dbReference type="Gene3D" id="3.30.200.20">
    <property type="entry name" value="Phosphorylase Kinase, domain 1"/>
    <property type="match status" value="1"/>
</dbReference>
<dbReference type="InterPro" id="IPR008271">
    <property type="entry name" value="Ser/Thr_kinase_AS"/>
</dbReference>
<dbReference type="PROSITE" id="PS00107">
    <property type="entry name" value="PROTEIN_KINASE_ATP"/>
    <property type="match status" value="1"/>
</dbReference>
<evidence type="ECO:0000256" key="3">
    <source>
        <dbReference type="ARBA" id="ARBA00022679"/>
    </source>
</evidence>
<dbReference type="PROSITE" id="PS00108">
    <property type="entry name" value="PROTEIN_KINASE_ST"/>
    <property type="match status" value="1"/>
</dbReference>
<keyword evidence="2" id="KW-0723">Serine/threonine-protein kinase</keyword>
<evidence type="ECO:0000256" key="12">
    <source>
        <dbReference type="PROSITE-ProRule" id="PRU10141"/>
    </source>
</evidence>
<feature type="binding site" evidence="12">
    <location>
        <position position="340"/>
    </location>
    <ligand>
        <name>ATP</name>
        <dbReference type="ChEBI" id="CHEBI:30616"/>
    </ligand>
</feature>
<keyword evidence="5 15" id="KW-0732">Signal</keyword>
<reference evidence="17 18" key="1">
    <citation type="submission" date="2023-12" db="EMBL/GenBank/DDBJ databases">
        <title>A high-quality genome assembly for Dillenia turbinata (Dilleniales).</title>
        <authorList>
            <person name="Chanderbali A."/>
        </authorList>
    </citation>
    <scope>NUCLEOTIDE SEQUENCE [LARGE SCALE GENOMIC DNA]</scope>
    <source>
        <strain evidence="17">LSX21</strain>
        <tissue evidence="17">Leaf</tissue>
    </source>
</reference>